<keyword evidence="2" id="KW-1185">Reference proteome</keyword>
<comment type="caution">
    <text evidence="1">The sequence shown here is derived from an EMBL/GenBank/DDBJ whole genome shotgun (WGS) entry which is preliminary data.</text>
</comment>
<sequence>MLIPAIGRVFLFSVLALWGCGSTEVAILQGMLPAAKHRKTKQQFYVDVAHLAVLPLTEYLPFS</sequence>
<evidence type="ECO:0000313" key="2">
    <source>
        <dbReference type="Proteomes" id="UP000264541"/>
    </source>
</evidence>
<gene>
    <name evidence="1" type="ORF">D0469_13410</name>
</gene>
<name>A0A372LLQ5_9BACI</name>
<protein>
    <submittedName>
        <fullName evidence="1">Uncharacterized protein</fullName>
    </submittedName>
</protein>
<accession>A0A372LLQ5</accession>
<proteinExistence type="predicted"/>
<organism evidence="1 2">
    <name type="scientific">Peribacillus saganii</name>
    <dbReference type="NCBI Taxonomy" id="2303992"/>
    <lineage>
        <taxon>Bacteria</taxon>
        <taxon>Bacillati</taxon>
        <taxon>Bacillota</taxon>
        <taxon>Bacilli</taxon>
        <taxon>Bacillales</taxon>
        <taxon>Bacillaceae</taxon>
        <taxon>Peribacillus</taxon>
    </lineage>
</organism>
<evidence type="ECO:0000313" key="1">
    <source>
        <dbReference type="EMBL" id="RFU67912.1"/>
    </source>
</evidence>
<dbReference type="Proteomes" id="UP000264541">
    <property type="component" value="Unassembled WGS sequence"/>
</dbReference>
<dbReference type="AlphaFoldDB" id="A0A372LLQ5"/>
<reference evidence="1 2" key="1">
    <citation type="submission" date="2018-08" db="EMBL/GenBank/DDBJ databases">
        <title>Bacillus chawlae sp. nov., Bacillus glennii sp. nov., and Bacillus saganii sp. nov. Isolated from the Vehicle Assembly Building at Kennedy Space Center where the Viking Spacecraft were Assembled.</title>
        <authorList>
            <person name="Seuylemezian A."/>
            <person name="Vaishampayan P."/>
        </authorList>
    </citation>
    <scope>NUCLEOTIDE SEQUENCE [LARGE SCALE GENOMIC DNA]</scope>
    <source>
        <strain evidence="1 2">V47-23a</strain>
    </source>
</reference>
<dbReference type="EMBL" id="QVTE01000037">
    <property type="protein sequence ID" value="RFU67912.1"/>
    <property type="molecule type" value="Genomic_DNA"/>
</dbReference>